<gene>
    <name evidence="2" type="ORF">BLNAU_10363</name>
</gene>
<sequence length="400" mass="45589">MGNQSPYPQFVFPYEQPSDDTLKTYLRHCTLRHPTNIQYSFDTNHKGKIVEWEGMVTHLTKDKIQFAMNPTESTSTRYDLTVSFTPDVFSTYPTFKVGEAATFRAKLEEIAYRRSNKLRLVTRTPNNPTIQFSWMDFLLYYGRSAQTYPVDYFHKYYENRPIYLTGRFKSIDEKEKQNDQKTGVYRTAEFESTEDCGPIKAEPIQMRVFLSDLSTVAGVERLSSSAQVVTVAAKFLKRKVKCHQFQLYFIVPYPYPIPQDPQQQRAPPQQSPNQPTQLQQSQAQVPQPQPQSPNYPTIPAAAYQPYNPGSQYPVNSGAGQQYPSNLPPPPPQEVEQIPHNLPSWGIAPDTYTAPSSVYTGKDEDMSLSHSTIQPPRQSPTGMNYYSQANPAPQGPTYPTH</sequence>
<dbReference type="EMBL" id="JARBJD010000075">
    <property type="protein sequence ID" value="KAK2954707.1"/>
    <property type="molecule type" value="Genomic_DNA"/>
</dbReference>
<feature type="compositionally biased region" description="Polar residues" evidence="1">
    <location>
        <begin position="307"/>
        <end position="324"/>
    </location>
</feature>
<evidence type="ECO:0000256" key="1">
    <source>
        <dbReference type="SAM" id="MobiDB-lite"/>
    </source>
</evidence>
<keyword evidence="3" id="KW-1185">Reference proteome</keyword>
<protein>
    <submittedName>
        <fullName evidence="2">Uncharacterized protein</fullName>
    </submittedName>
</protein>
<reference evidence="2 3" key="1">
    <citation type="journal article" date="2022" name="bioRxiv">
        <title>Genomics of Preaxostyla Flagellates Illuminates Evolutionary Transitions and the Path Towards Mitochondrial Loss.</title>
        <authorList>
            <person name="Novak L.V.F."/>
            <person name="Treitli S.C."/>
            <person name="Pyrih J."/>
            <person name="Halakuc P."/>
            <person name="Pipaliya S.V."/>
            <person name="Vacek V."/>
            <person name="Brzon O."/>
            <person name="Soukal P."/>
            <person name="Eme L."/>
            <person name="Dacks J.B."/>
            <person name="Karnkowska A."/>
            <person name="Elias M."/>
            <person name="Hampl V."/>
        </authorList>
    </citation>
    <scope>NUCLEOTIDE SEQUENCE [LARGE SCALE GENOMIC DNA]</scope>
    <source>
        <strain evidence="2">NAU3</strain>
        <tissue evidence="2">Gut</tissue>
    </source>
</reference>
<proteinExistence type="predicted"/>
<organism evidence="2 3">
    <name type="scientific">Blattamonas nauphoetae</name>
    <dbReference type="NCBI Taxonomy" id="2049346"/>
    <lineage>
        <taxon>Eukaryota</taxon>
        <taxon>Metamonada</taxon>
        <taxon>Preaxostyla</taxon>
        <taxon>Oxymonadida</taxon>
        <taxon>Blattamonas</taxon>
    </lineage>
</organism>
<evidence type="ECO:0000313" key="3">
    <source>
        <dbReference type="Proteomes" id="UP001281761"/>
    </source>
</evidence>
<name>A0ABQ9XTA1_9EUKA</name>
<dbReference type="Proteomes" id="UP001281761">
    <property type="component" value="Unassembled WGS sequence"/>
</dbReference>
<evidence type="ECO:0000313" key="2">
    <source>
        <dbReference type="EMBL" id="KAK2954707.1"/>
    </source>
</evidence>
<comment type="caution">
    <text evidence="2">The sequence shown here is derived from an EMBL/GenBank/DDBJ whole genome shotgun (WGS) entry which is preliminary data.</text>
</comment>
<feature type="region of interest" description="Disordered" evidence="1">
    <location>
        <begin position="258"/>
        <end position="400"/>
    </location>
</feature>
<feature type="compositionally biased region" description="Low complexity" evidence="1">
    <location>
        <begin position="260"/>
        <end position="286"/>
    </location>
</feature>
<accession>A0ABQ9XTA1</accession>
<feature type="compositionally biased region" description="Polar residues" evidence="1">
    <location>
        <begin position="367"/>
        <end position="400"/>
    </location>
</feature>